<dbReference type="SUPFAM" id="SSF69618">
    <property type="entry name" value="HemD-like"/>
    <property type="match status" value="1"/>
</dbReference>
<gene>
    <name evidence="2" type="ORF">SAMN05660703_1218</name>
</gene>
<dbReference type="CDD" id="cd06578">
    <property type="entry name" value="HemD"/>
    <property type="match status" value="1"/>
</dbReference>
<dbReference type="PANTHER" id="PTHR12390">
    <property type="entry name" value="UROPORPHYRINOGEN III SYNTHASE"/>
    <property type="match status" value="1"/>
</dbReference>
<organism evidence="2 3">
    <name type="scientific">Cellulophaga tyrosinoxydans</name>
    <dbReference type="NCBI Taxonomy" id="504486"/>
    <lineage>
        <taxon>Bacteria</taxon>
        <taxon>Pseudomonadati</taxon>
        <taxon>Bacteroidota</taxon>
        <taxon>Flavobacteriia</taxon>
        <taxon>Flavobacteriales</taxon>
        <taxon>Flavobacteriaceae</taxon>
        <taxon>Cellulophaga</taxon>
    </lineage>
</organism>
<dbReference type="InterPro" id="IPR039793">
    <property type="entry name" value="UROS/Hem4"/>
</dbReference>
<accession>A0A1W1Z861</accession>
<dbReference type="PANTHER" id="PTHR12390:SF0">
    <property type="entry name" value="UROPORPHYRINOGEN-III SYNTHASE"/>
    <property type="match status" value="1"/>
</dbReference>
<dbReference type="InterPro" id="IPR003754">
    <property type="entry name" value="4pyrrol_synth_uPrphyn_synth"/>
</dbReference>
<sequence>MTMKVKTILVSQPEPKMENSPYSRLIDKEKVKVDFRPFIHVEGVDAKSVRQQKIDLHNFTAIILTSRNSVDHFFRIAEEMRFKVPDTMKYFCQSEAVAFYLQKYVVYRKRKIYVGKMNFQDLNALFKKYKDEKFLLPSSDVLKPIVPETLDALGVNWTRGIFYKTVVSDLSDLKDVYYDILVFFSPSGIESLLKNFPDFKQNDTRIAVFGNSTINAATEAGLRIDIKAPTPETPSMTMALQKYITTINKK</sequence>
<dbReference type="AlphaFoldDB" id="A0A1W1Z861"/>
<feature type="domain" description="Tetrapyrrole biosynthesis uroporphyrinogen III synthase" evidence="1">
    <location>
        <begin position="22"/>
        <end position="237"/>
    </location>
</feature>
<evidence type="ECO:0000313" key="3">
    <source>
        <dbReference type="Proteomes" id="UP000192360"/>
    </source>
</evidence>
<dbReference type="GO" id="GO:0006780">
    <property type="term" value="P:uroporphyrinogen III biosynthetic process"/>
    <property type="evidence" value="ECO:0007669"/>
    <property type="project" value="InterPro"/>
</dbReference>
<evidence type="ECO:0000259" key="1">
    <source>
        <dbReference type="Pfam" id="PF02602"/>
    </source>
</evidence>
<dbReference type="STRING" id="504486.SAMN05660703_1218"/>
<dbReference type="Pfam" id="PF02602">
    <property type="entry name" value="HEM4"/>
    <property type="match status" value="1"/>
</dbReference>
<keyword evidence="3" id="KW-1185">Reference proteome</keyword>
<dbReference type="EMBL" id="FWXO01000001">
    <property type="protein sequence ID" value="SMC44108.1"/>
    <property type="molecule type" value="Genomic_DNA"/>
</dbReference>
<name>A0A1W1Z861_9FLAO</name>
<dbReference type="InterPro" id="IPR036108">
    <property type="entry name" value="4pyrrol_syn_uPrphyn_synt_sf"/>
</dbReference>
<dbReference type="Gene3D" id="3.40.50.10090">
    <property type="match status" value="2"/>
</dbReference>
<proteinExistence type="predicted"/>
<dbReference type="GO" id="GO:0005829">
    <property type="term" value="C:cytosol"/>
    <property type="evidence" value="ECO:0007669"/>
    <property type="project" value="TreeGrafter"/>
</dbReference>
<evidence type="ECO:0000313" key="2">
    <source>
        <dbReference type="EMBL" id="SMC44108.1"/>
    </source>
</evidence>
<reference evidence="2 3" key="1">
    <citation type="submission" date="2017-04" db="EMBL/GenBank/DDBJ databases">
        <authorList>
            <person name="Afonso C.L."/>
            <person name="Miller P.J."/>
            <person name="Scott M.A."/>
            <person name="Spackman E."/>
            <person name="Goraichik I."/>
            <person name="Dimitrov K.M."/>
            <person name="Suarez D.L."/>
            <person name="Swayne D.E."/>
        </authorList>
    </citation>
    <scope>NUCLEOTIDE SEQUENCE [LARGE SCALE GENOMIC DNA]</scope>
    <source>
        <strain evidence="2 3">DSM 21164</strain>
    </source>
</reference>
<dbReference type="GO" id="GO:0004852">
    <property type="term" value="F:uroporphyrinogen-III synthase activity"/>
    <property type="evidence" value="ECO:0007669"/>
    <property type="project" value="InterPro"/>
</dbReference>
<protein>
    <submittedName>
        <fullName evidence="2">Uroporphyrinogen-III synthase</fullName>
    </submittedName>
</protein>
<dbReference type="Proteomes" id="UP000192360">
    <property type="component" value="Unassembled WGS sequence"/>
</dbReference>